<protein>
    <submittedName>
        <fullName evidence="2">Uncharacterized protein</fullName>
    </submittedName>
</protein>
<evidence type="ECO:0000313" key="3">
    <source>
        <dbReference type="Proteomes" id="UP000664521"/>
    </source>
</evidence>
<dbReference type="EMBL" id="CAJPDS010000038">
    <property type="protein sequence ID" value="CAF9925307.1"/>
    <property type="molecule type" value="Genomic_DNA"/>
</dbReference>
<feature type="compositionally biased region" description="Polar residues" evidence="1">
    <location>
        <begin position="512"/>
        <end position="530"/>
    </location>
</feature>
<feature type="region of interest" description="Disordered" evidence="1">
    <location>
        <begin position="1"/>
        <end position="98"/>
    </location>
</feature>
<gene>
    <name evidence="2" type="ORF">HETSPECPRED_005801</name>
</gene>
<feature type="region of interest" description="Disordered" evidence="1">
    <location>
        <begin position="256"/>
        <end position="289"/>
    </location>
</feature>
<feature type="compositionally biased region" description="Polar residues" evidence="1">
    <location>
        <begin position="568"/>
        <end position="578"/>
    </location>
</feature>
<dbReference type="Proteomes" id="UP000664521">
    <property type="component" value="Unassembled WGS sequence"/>
</dbReference>
<feature type="compositionally biased region" description="Basic and acidic residues" evidence="1">
    <location>
        <begin position="581"/>
        <end position="602"/>
    </location>
</feature>
<feature type="compositionally biased region" description="Basic and acidic residues" evidence="1">
    <location>
        <begin position="7"/>
        <end position="16"/>
    </location>
</feature>
<feature type="region of interest" description="Disordered" evidence="1">
    <location>
        <begin position="426"/>
        <end position="481"/>
    </location>
</feature>
<proteinExistence type="predicted"/>
<feature type="compositionally biased region" description="Low complexity" evidence="1">
    <location>
        <begin position="80"/>
        <end position="91"/>
    </location>
</feature>
<feature type="compositionally biased region" description="Basic residues" evidence="1">
    <location>
        <begin position="551"/>
        <end position="565"/>
    </location>
</feature>
<name>A0A8H3FM22_9LECA</name>
<accession>A0A8H3FM22</accession>
<feature type="region of interest" description="Disordered" evidence="1">
    <location>
        <begin position="117"/>
        <end position="155"/>
    </location>
</feature>
<evidence type="ECO:0000313" key="2">
    <source>
        <dbReference type="EMBL" id="CAF9925307.1"/>
    </source>
</evidence>
<feature type="compositionally biased region" description="Polar residues" evidence="1">
    <location>
        <begin position="259"/>
        <end position="277"/>
    </location>
</feature>
<evidence type="ECO:0000256" key="1">
    <source>
        <dbReference type="SAM" id="MobiDB-lite"/>
    </source>
</evidence>
<dbReference type="AlphaFoldDB" id="A0A8H3FM22"/>
<organism evidence="2 3">
    <name type="scientific">Heterodermia speciosa</name>
    <dbReference type="NCBI Taxonomy" id="116794"/>
    <lineage>
        <taxon>Eukaryota</taxon>
        <taxon>Fungi</taxon>
        <taxon>Dikarya</taxon>
        <taxon>Ascomycota</taxon>
        <taxon>Pezizomycotina</taxon>
        <taxon>Lecanoromycetes</taxon>
        <taxon>OSLEUM clade</taxon>
        <taxon>Lecanoromycetidae</taxon>
        <taxon>Caliciales</taxon>
        <taxon>Physciaceae</taxon>
        <taxon>Heterodermia</taxon>
    </lineage>
</organism>
<feature type="region of interest" description="Disordered" evidence="1">
    <location>
        <begin position="511"/>
        <end position="602"/>
    </location>
</feature>
<sequence length="620" mass="69998">MSTETEFNLRDLDWQDPHLPSVPAQPRPPKLQYDWPQDPFPWYGVCKPSDPPDDPAIETMQEKLWQQQSDETAQPPPPRSSSSYPSMQESSTIGSIPRTFDCCGLKNLNMKEYTRHIDDGPLYPRRRHENPEADRRRQEAEREFEQRQRVEQMPHHGETAHLRMPYFTGWPSDDLLAWTNLESNAVHSSNSPENLIHNDQEHAADGLLELQQTDAIATSSEQQQSVEQMPYQDLTANQEFSNPSWHWFNDPWEFDDSESNAVHSPTSPDNLTNNAQEQAADEGMGPQQTNDIATFSEQQQRVEQMEYRDLAWGFSDSESNAVQSSISPGNLANNAQEHAFDGGWGPQLIDVIGTSSSRNKLKRRADWSPPAPKRRRSLAWDFFATPSSSEYHIPELLEPQDQPAEDTVPNNPGILARNIGQEVRRRANASGRKKAKPTAVTHVQPTTPPEVTDIAIEAPERAESANAPPKTESKNRKESAKMTLRNPAVVIYRDPELHKEYIDAVNYIEEPGNSTVQSPPQRVTDSLPRTKTQKKPAKSKVNQQPLNTKGRVSKTSKPSQKRSRKTTVDITRQTPSRLTRSHTDRGHTKHVSLDAKGKSKMDLTEHGHHVVQGGSSSIFG</sequence>
<reference evidence="2" key="1">
    <citation type="submission" date="2021-03" db="EMBL/GenBank/DDBJ databases">
        <authorList>
            <person name="Tagirdzhanova G."/>
        </authorList>
    </citation>
    <scope>NUCLEOTIDE SEQUENCE</scope>
</reference>
<feature type="compositionally biased region" description="Basic and acidic residues" evidence="1">
    <location>
        <begin position="129"/>
        <end position="155"/>
    </location>
</feature>
<keyword evidence="3" id="KW-1185">Reference proteome</keyword>
<feature type="compositionally biased region" description="Basic and acidic residues" evidence="1">
    <location>
        <begin position="471"/>
        <end position="480"/>
    </location>
</feature>
<comment type="caution">
    <text evidence="2">The sequence shown here is derived from an EMBL/GenBank/DDBJ whole genome shotgun (WGS) entry which is preliminary data.</text>
</comment>